<dbReference type="Proteomes" id="UP001286313">
    <property type="component" value="Unassembled WGS sequence"/>
</dbReference>
<protein>
    <submittedName>
        <fullName evidence="2">Uncharacterized protein</fullName>
    </submittedName>
</protein>
<evidence type="ECO:0000313" key="2">
    <source>
        <dbReference type="EMBL" id="KAK3866504.1"/>
    </source>
</evidence>
<proteinExistence type="predicted"/>
<name>A0AAE1F2V6_PETCI</name>
<evidence type="ECO:0000256" key="1">
    <source>
        <dbReference type="SAM" id="MobiDB-lite"/>
    </source>
</evidence>
<dbReference type="EMBL" id="JAWQEG010003386">
    <property type="protein sequence ID" value="KAK3866504.1"/>
    <property type="molecule type" value="Genomic_DNA"/>
</dbReference>
<gene>
    <name evidence="2" type="ORF">Pcinc_027966</name>
</gene>
<accession>A0AAE1F2V6</accession>
<feature type="compositionally biased region" description="Acidic residues" evidence="1">
    <location>
        <begin position="170"/>
        <end position="179"/>
    </location>
</feature>
<organism evidence="2 3">
    <name type="scientific">Petrolisthes cinctipes</name>
    <name type="common">Flat porcelain crab</name>
    <dbReference type="NCBI Taxonomy" id="88211"/>
    <lineage>
        <taxon>Eukaryota</taxon>
        <taxon>Metazoa</taxon>
        <taxon>Ecdysozoa</taxon>
        <taxon>Arthropoda</taxon>
        <taxon>Crustacea</taxon>
        <taxon>Multicrustacea</taxon>
        <taxon>Malacostraca</taxon>
        <taxon>Eumalacostraca</taxon>
        <taxon>Eucarida</taxon>
        <taxon>Decapoda</taxon>
        <taxon>Pleocyemata</taxon>
        <taxon>Anomura</taxon>
        <taxon>Galatheoidea</taxon>
        <taxon>Porcellanidae</taxon>
        <taxon>Petrolisthes</taxon>
    </lineage>
</organism>
<sequence length="186" mass="18799">MLVDALTVMLPDDPQGNAKLMFSILDCLPKVNRTAREAEAASARSARPSHLDSGRRKSGPGSRMTTPRTTPRTTPTSQSPGSESDSSPNPPVNLRSKLVLTPMTTTTTAGSEGGGGTASGPSAPGSTSTTSTPTSSITSPPSTTAAPISTLPPGATEAASTLTATRGLDPDTETEEDKDGAETTSS</sequence>
<feature type="compositionally biased region" description="Low complexity" evidence="1">
    <location>
        <begin position="101"/>
        <end position="110"/>
    </location>
</feature>
<keyword evidence="3" id="KW-1185">Reference proteome</keyword>
<reference evidence="2" key="1">
    <citation type="submission" date="2023-10" db="EMBL/GenBank/DDBJ databases">
        <title>Genome assemblies of two species of porcelain crab, Petrolisthes cinctipes and Petrolisthes manimaculis (Anomura: Porcellanidae).</title>
        <authorList>
            <person name="Angst P."/>
        </authorList>
    </citation>
    <scope>NUCLEOTIDE SEQUENCE</scope>
    <source>
        <strain evidence="2">PB745_01</strain>
        <tissue evidence="2">Gill</tissue>
    </source>
</reference>
<feature type="compositionally biased region" description="Low complexity" evidence="1">
    <location>
        <begin position="119"/>
        <end position="149"/>
    </location>
</feature>
<dbReference type="AlphaFoldDB" id="A0AAE1F2V6"/>
<comment type="caution">
    <text evidence="2">The sequence shown here is derived from an EMBL/GenBank/DDBJ whole genome shotgun (WGS) entry which is preliminary data.</text>
</comment>
<feature type="region of interest" description="Disordered" evidence="1">
    <location>
        <begin position="34"/>
        <end position="186"/>
    </location>
</feature>
<evidence type="ECO:0000313" key="3">
    <source>
        <dbReference type="Proteomes" id="UP001286313"/>
    </source>
</evidence>
<feature type="compositionally biased region" description="Low complexity" evidence="1">
    <location>
        <begin position="59"/>
        <end position="87"/>
    </location>
</feature>